<keyword evidence="3" id="KW-1185">Reference proteome</keyword>
<organism evidence="2 3">
    <name type="scientific">Blattamonas nauphoetae</name>
    <dbReference type="NCBI Taxonomy" id="2049346"/>
    <lineage>
        <taxon>Eukaryota</taxon>
        <taxon>Metamonada</taxon>
        <taxon>Preaxostyla</taxon>
        <taxon>Oxymonadida</taxon>
        <taxon>Blattamonas</taxon>
    </lineage>
</organism>
<gene>
    <name evidence="2" type="ORF">BLNAU_9696</name>
</gene>
<feature type="domain" description="AMP-activated protein kinase glycogen-binding" evidence="1">
    <location>
        <begin position="22"/>
        <end position="86"/>
    </location>
</feature>
<dbReference type="EMBL" id="JARBJD010000068">
    <property type="protein sequence ID" value="KAK2955305.1"/>
    <property type="molecule type" value="Genomic_DNA"/>
</dbReference>
<accession>A0ABQ9XUZ9</accession>
<dbReference type="Proteomes" id="UP001281761">
    <property type="component" value="Unassembled WGS sequence"/>
</dbReference>
<evidence type="ECO:0000313" key="3">
    <source>
        <dbReference type="Proteomes" id="UP001281761"/>
    </source>
</evidence>
<evidence type="ECO:0000259" key="1">
    <source>
        <dbReference type="Pfam" id="PF16561"/>
    </source>
</evidence>
<comment type="caution">
    <text evidence="2">The sequence shown here is derived from an EMBL/GenBank/DDBJ whole genome shotgun (WGS) entry which is preliminary data.</text>
</comment>
<name>A0ABQ9XUZ9_9EUKA</name>
<sequence>MSQVVVDASFYPHPNCVDFFCSLDGWKPHPLYFHPEKQKWVITLLGIPDGKYHCKFRINGTVWVCLDNLPKVTDHEGNQNNLLVVDSS</sequence>
<dbReference type="SUPFAM" id="SSF81296">
    <property type="entry name" value="E set domains"/>
    <property type="match status" value="1"/>
</dbReference>
<dbReference type="Pfam" id="PF16561">
    <property type="entry name" value="AMPK1_CBM"/>
    <property type="match status" value="1"/>
</dbReference>
<proteinExistence type="predicted"/>
<dbReference type="InterPro" id="IPR013783">
    <property type="entry name" value="Ig-like_fold"/>
</dbReference>
<dbReference type="InterPro" id="IPR014756">
    <property type="entry name" value="Ig_E-set"/>
</dbReference>
<dbReference type="Gene3D" id="2.60.40.10">
    <property type="entry name" value="Immunoglobulins"/>
    <property type="match status" value="1"/>
</dbReference>
<dbReference type="CDD" id="cd02859">
    <property type="entry name" value="E_set_AMPKbeta_like_N"/>
    <property type="match status" value="1"/>
</dbReference>
<evidence type="ECO:0000313" key="2">
    <source>
        <dbReference type="EMBL" id="KAK2955305.1"/>
    </source>
</evidence>
<reference evidence="2 3" key="1">
    <citation type="journal article" date="2022" name="bioRxiv">
        <title>Genomics of Preaxostyla Flagellates Illuminates Evolutionary Transitions and the Path Towards Mitochondrial Loss.</title>
        <authorList>
            <person name="Novak L.V.F."/>
            <person name="Treitli S.C."/>
            <person name="Pyrih J."/>
            <person name="Halakuc P."/>
            <person name="Pipaliya S.V."/>
            <person name="Vacek V."/>
            <person name="Brzon O."/>
            <person name="Soukal P."/>
            <person name="Eme L."/>
            <person name="Dacks J.B."/>
            <person name="Karnkowska A."/>
            <person name="Elias M."/>
            <person name="Hampl V."/>
        </authorList>
    </citation>
    <scope>NUCLEOTIDE SEQUENCE [LARGE SCALE GENOMIC DNA]</scope>
    <source>
        <strain evidence="2">NAU3</strain>
        <tissue evidence="2">Gut</tissue>
    </source>
</reference>
<protein>
    <recommendedName>
        <fullName evidence="1">AMP-activated protein kinase glycogen-binding domain-containing protein</fullName>
    </recommendedName>
</protein>
<dbReference type="InterPro" id="IPR032640">
    <property type="entry name" value="AMPK1_CBM"/>
</dbReference>